<accession>A0A4Y2G6C0</accession>
<dbReference type="GO" id="GO:0005576">
    <property type="term" value="C:extracellular region"/>
    <property type="evidence" value="ECO:0007669"/>
    <property type="project" value="TreeGrafter"/>
</dbReference>
<reference evidence="6 9" key="1">
    <citation type="journal article" date="2019" name="Sci. Rep.">
        <title>Orb-weaving spider Araneus ventricosus genome elucidates the spidroin gene catalogue.</title>
        <authorList>
            <person name="Kono N."/>
            <person name="Nakamura H."/>
            <person name="Ohtoshi R."/>
            <person name="Moran D.A.P."/>
            <person name="Shinohara A."/>
            <person name="Yoshida Y."/>
            <person name="Fujiwara M."/>
            <person name="Mori M."/>
            <person name="Tomita M."/>
            <person name="Arakawa K."/>
        </authorList>
    </citation>
    <scope>NUCLEOTIDE SEQUENCE [LARGE SCALE GENOMIC DNA]</scope>
</reference>
<dbReference type="PANTHER" id="PTHR10913">
    <property type="entry name" value="FOLLISTATIN-RELATED"/>
    <property type="match status" value="1"/>
</dbReference>
<dbReference type="SMART" id="SM00280">
    <property type="entry name" value="KAZAL"/>
    <property type="match status" value="1"/>
</dbReference>
<sequence length="132" mass="15307">MEMAFLFHADLKDPCEEKECHFGAQCQPSLDGRTAECICPEKCATYGDSRSRPVCGTDGKDYPNVCELRRTSCLEMREIEVRYKGHCGMEAFVNLNYKVGHSRAFHARKMAWWHSTHFHFLAHPFRQVIYNS</sequence>
<keyword evidence="3" id="KW-1015">Disulfide bond</keyword>
<dbReference type="AlphaFoldDB" id="A0A4Y2G6C0"/>
<protein>
    <recommendedName>
        <fullName evidence="4">Kazal-like domain-containing protein</fullName>
    </recommendedName>
</protein>
<dbReference type="OrthoDB" id="88467at2759"/>
<evidence type="ECO:0000256" key="3">
    <source>
        <dbReference type="ARBA" id="ARBA00023157"/>
    </source>
</evidence>
<evidence type="ECO:0000313" key="6">
    <source>
        <dbReference type="EMBL" id="GBM48921.1"/>
    </source>
</evidence>
<evidence type="ECO:0000256" key="2">
    <source>
        <dbReference type="ARBA" id="ARBA00022900"/>
    </source>
</evidence>
<dbReference type="EMBL" id="BGPR01253428">
    <property type="protein sequence ID" value="GBM49385.1"/>
    <property type="molecule type" value="Genomic_DNA"/>
</dbReference>
<evidence type="ECO:0000313" key="5">
    <source>
        <dbReference type="EMBL" id="GBM48915.1"/>
    </source>
</evidence>
<dbReference type="EMBL" id="BGPR01253274">
    <property type="protein sequence ID" value="GBM48915.1"/>
    <property type="molecule type" value="Genomic_DNA"/>
</dbReference>
<dbReference type="SUPFAM" id="SSF100895">
    <property type="entry name" value="Kazal-type serine protease inhibitors"/>
    <property type="match status" value="1"/>
</dbReference>
<organism evidence="6 9">
    <name type="scientific">Araneus ventricosus</name>
    <name type="common">Orbweaver spider</name>
    <name type="synonym">Epeira ventricosa</name>
    <dbReference type="NCBI Taxonomy" id="182803"/>
    <lineage>
        <taxon>Eukaryota</taxon>
        <taxon>Metazoa</taxon>
        <taxon>Ecdysozoa</taxon>
        <taxon>Arthropoda</taxon>
        <taxon>Chelicerata</taxon>
        <taxon>Arachnida</taxon>
        <taxon>Araneae</taxon>
        <taxon>Araneomorphae</taxon>
        <taxon>Entelegynae</taxon>
        <taxon>Araneoidea</taxon>
        <taxon>Araneidae</taxon>
        <taxon>Araneus</taxon>
    </lineage>
</organism>
<proteinExistence type="predicted"/>
<dbReference type="GO" id="GO:0030154">
    <property type="term" value="P:cell differentiation"/>
    <property type="evidence" value="ECO:0007669"/>
    <property type="project" value="TreeGrafter"/>
</dbReference>
<evidence type="ECO:0000259" key="4">
    <source>
        <dbReference type="PROSITE" id="PS51465"/>
    </source>
</evidence>
<dbReference type="EMBL" id="BGPR01253286">
    <property type="protein sequence ID" value="GBM48953.1"/>
    <property type="molecule type" value="Genomic_DNA"/>
</dbReference>
<dbReference type="PROSITE" id="PS51465">
    <property type="entry name" value="KAZAL_2"/>
    <property type="match status" value="1"/>
</dbReference>
<dbReference type="CDD" id="cd00104">
    <property type="entry name" value="KAZAL_FS"/>
    <property type="match status" value="1"/>
</dbReference>
<keyword evidence="1" id="KW-0646">Protease inhibitor</keyword>
<evidence type="ECO:0000256" key="1">
    <source>
        <dbReference type="ARBA" id="ARBA00022690"/>
    </source>
</evidence>
<name>A0A4Y2G6C0_ARAVE</name>
<dbReference type="Proteomes" id="UP000499080">
    <property type="component" value="Unassembled WGS sequence"/>
</dbReference>
<dbReference type="InterPro" id="IPR050653">
    <property type="entry name" value="Prot_Inhib_GrowthFact_Antg"/>
</dbReference>
<dbReference type="PANTHER" id="PTHR10913:SF45">
    <property type="entry name" value="FOLLISTATIN, ISOFORM A-RELATED"/>
    <property type="match status" value="1"/>
</dbReference>
<dbReference type="FunFam" id="3.30.60.30:FF:000024">
    <property type="entry name" value="Transmembrane agrin"/>
    <property type="match status" value="1"/>
</dbReference>
<dbReference type="InterPro" id="IPR002350">
    <property type="entry name" value="Kazal_dom"/>
</dbReference>
<dbReference type="InterPro" id="IPR036058">
    <property type="entry name" value="Kazal_dom_sf"/>
</dbReference>
<comment type="caution">
    <text evidence="6">The sequence shown here is derived from an EMBL/GenBank/DDBJ whole genome shotgun (WGS) entry which is preliminary data.</text>
</comment>
<evidence type="ECO:0000313" key="8">
    <source>
        <dbReference type="EMBL" id="GBM49385.1"/>
    </source>
</evidence>
<feature type="domain" description="Kazal-like" evidence="4">
    <location>
        <begin position="31"/>
        <end position="89"/>
    </location>
</feature>
<evidence type="ECO:0000313" key="9">
    <source>
        <dbReference type="Proteomes" id="UP000499080"/>
    </source>
</evidence>
<keyword evidence="2" id="KW-0722">Serine protease inhibitor</keyword>
<keyword evidence="9" id="KW-1185">Reference proteome</keyword>
<evidence type="ECO:0000313" key="7">
    <source>
        <dbReference type="EMBL" id="GBM48953.1"/>
    </source>
</evidence>
<dbReference type="Gene3D" id="3.30.60.30">
    <property type="match status" value="1"/>
</dbReference>
<dbReference type="EMBL" id="BGPR01253276">
    <property type="protein sequence ID" value="GBM48921.1"/>
    <property type="molecule type" value="Genomic_DNA"/>
</dbReference>
<gene>
    <name evidence="7" type="ORF">AVEN_235807_1</name>
    <name evidence="8" type="ORF">AVEN_273305_1</name>
    <name evidence="5" type="ORF">AVEN_4970_1</name>
    <name evidence="6" type="ORF">AVEN_8109_1</name>
</gene>
<dbReference type="Pfam" id="PF07648">
    <property type="entry name" value="Kazal_2"/>
    <property type="match status" value="1"/>
</dbReference>